<dbReference type="PANTHER" id="PTHR46561">
    <property type="entry name" value="SERPENTINE RECEPTOR, CLASS AB (CLASS A-LIKE)-RELATED"/>
    <property type="match status" value="1"/>
</dbReference>
<dbReference type="AlphaFoldDB" id="A0AAN5CVH5"/>
<evidence type="ECO:0000313" key="6">
    <source>
        <dbReference type="EMBL" id="GMR51648.1"/>
    </source>
</evidence>
<feature type="non-terminal residue" evidence="6">
    <location>
        <position position="1"/>
    </location>
</feature>
<evidence type="ECO:0000256" key="2">
    <source>
        <dbReference type="ARBA" id="ARBA00022692"/>
    </source>
</evidence>
<accession>A0AAN5CVH5</accession>
<reference evidence="7" key="1">
    <citation type="submission" date="2022-10" db="EMBL/GenBank/DDBJ databases">
        <title>Genome assembly of Pristionchus species.</title>
        <authorList>
            <person name="Yoshida K."/>
            <person name="Sommer R.J."/>
        </authorList>
    </citation>
    <scope>NUCLEOTIDE SEQUENCE [LARGE SCALE GENOMIC DNA]</scope>
    <source>
        <strain evidence="7">RS5460</strain>
    </source>
</reference>
<gene>
    <name evidence="6" type="ORF">PMAYCL1PPCAC_21843</name>
</gene>
<feature type="non-terminal residue" evidence="6">
    <location>
        <position position="126"/>
    </location>
</feature>
<keyword evidence="7" id="KW-1185">Reference proteome</keyword>
<feature type="transmembrane region" description="Helical" evidence="5">
    <location>
        <begin position="37"/>
        <end position="59"/>
    </location>
</feature>
<protein>
    <recommendedName>
        <fullName evidence="8">G protein-coupled receptor</fullName>
    </recommendedName>
</protein>
<dbReference type="InterPro" id="IPR019408">
    <property type="entry name" value="7TM_GPCR_serpentine_rcpt_Srab"/>
</dbReference>
<dbReference type="Proteomes" id="UP001328107">
    <property type="component" value="Unassembled WGS sequence"/>
</dbReference>
<keyword evidence="3 5" id="KW-1133">Transmembrane helix</keyword>
<evidence type="ECO:0000313" key="7">
    <source>
        <dbReference type="Proteomes" id="UP001328107"/>
    </source>
</evidence>
<dbReference type="Pfam" id="PF10292">
    <property type="entry name" value="7TM_GPCR_Srab"/>
    <property type="match status" value="1"/>
</dbReference>
<keyword evidence="2 5" id="KW-0812">Transmembrane</keyword>
<keyword evidence="4 5" id="KW-0472">Membrane</keyword>
<evidence type="ECO:0008006" key="8">
    <source>
        <dbReference type="Google" id="ProtNLM"/>
    </source>
</evidence>
<dbReference type="InterPro" id="IPR053286">
    <property type="entry name" value="Nematode_rcpt-like_srab"/>
</dbReference>
<evidence type="ECO:0000256" key="3">
    <source>
        <dbReference type="ARBA" id="ARBA00022989"/>
    </source>
</evidence>
<evidence type="ECO:0000256" key="1">
    <source>
        <dbReference type="ARBA" id="ARBA00004141"/>
    </source>
</evidence>
<dbReference type="EMBL" id="BTRK01000005">
    <property type="protein sequence ID" value="GMR51648.1"/>
    <property type="molecule type" value="Genomic_DNA"/>
</dbReference>
<proteinExistence type="predicted"/>
<sequence>LQILYVAGFFSCMLYLYDYDLVYSHCSGITPSSETFISIFALSVLVTLIFSLVVFRRLLRRNEKFLQRRNESLSERYQIKENIRTLKLLLPLVETQFALNFTPILVWLCYATIPHGFDPRAYPIFE</sequence>
<name>A0AAN5CVH5_9BILA</name>
<comment type="caution">
    <text evidence="6">The sequence shown here is derived from an EMBL/GenBank/DDBJ whole genome shotgun (WGS) entry which is preliminary data.</text>
</comment>
<dbReference type="GO" id="GO:0016020">
    <property type="term" value="C:membrane"/>
    <property type="evidence" value="ECO:0007669"/>
    <property type="project" value="UniProtKB-SubCell"/>
</dbReference>
<evidence type="ECO:0000256" key="5">
    <source>
        <dbReference type="SAM" id="Phobius"/>
    </source>
</evidence>
<dbReference type="PANTHER" id="PTHR46561:SF11">
    <property type="entry name" value="SERPENTINE RECEPTOR CLASS ALPHA_BETA-14"/>
    <property type="match status" value="1"/>
</dbReference>
<organism evidence="6 7">
    <name type="scientific">Pristionchus mayeri</name>
    <dbReference type="NCBI Taxonomy" id="1317129"/>
    <lineage>
        <taxon>Eukaryota</taxon>
        <taxon>Metazoa</taxon>
        <taxon>Ecdysozoa</taxon>
        <taxon>Nematoda</taxon>
        <taxon>Chromadorea</taxon>
        <taxon>Rhabditida</taxon>
        <taxon>Rhabditina</taxon>
        <taxon>Diplogasteromorpha</taxon>
        <taxon>Diplogasteroidea</taxon>
        <taxon>Neodiplogasteridae</taxon>
        <taxon>Pristionchus</taxon>
    </lineage>
</organism>
<comment type="subcellular location">
    <subcellularLocation>
        <location evidence="1">Membrane</location>
        <topology evidence="1">Multi-pass membrane protein</topology>
    </subcellularLocation>
</comment>
<evidence type="ECO:0000256" key="4">
    <source>
        <dbReference type="ARBA" id="ARBA00023136"/>
    </source>
</evidence>